<keyword evidence="4 7" id="KW-0812">Transmembrane</keyword>
<sequence>MTRILSLYDRAVALVATKLPEGLMLLFMRVVLAGIFWRSGQTKIAEGTWFTISDNAYALFETEYSGVPLPSHLAAVMAATSEHLFPVLLVFGLFTRGAALALLGMTMVIQIFVYPDAFWTEHSLWIAMQLALIVRGAGLFSLDALLSKSRRA</sequence>
<gene>
    <name evidence="8" type="ORF">Q4610_19300</name>
</gene>
<evidence type="ECO:0000256" key="6">
    <source>
        <dbReference type="ARBA" id="ARBA00023136"/>
    </source>
</evidence>
<name>A0ABT8ZRL9_9SPHN</name>
<protein>
    <submittedName>
        <fullName evidence="8">DoxX family protein</fullName>
    </submittedName>
</protein>
<proteinExistence type="inferred from homology"/>
<dbReference type="PANTHER" id="PTHR33452:SF1">
    <property type="entry name" value="INNER MEMBRANE PROTEIN YPHA-RELATED"/>
    <property type="match status" value="1"/>
</dbReference>
<dbReference type="PANTHER" id="PTHR33452">
    <property type="entry name" value="OXIDOREDUCTASE CATD-RELATED"/>
    <property type="match status" value="1"/>
</dbReference>
<reference evidence="8" key="1">
    <citation type="submission" date="2023-07" db="EMBL/GenBank/DDBJ databases">
        <title>Bacterial whole genome sequence for Sphingobium sp. HBC34.</title>
        <authorList>
            <person name="Le V."/>
            <person name="Ko S.-R."/>
            <person name="Ahn C.-Y."/>
            <person name="Oh H.-M."/>
        </authorList>
    </citation>
    <scope>NUCLEOTIDE SEQUENCE</scope>
    <source>
        <strain evidence="8">HBC34</strain>
    </source>
</reference>
<feature type="transmembrane region" description="Helical" evidence="7">
    <location>
        <begin position="87"/>
        <end position="112"/>
    </location>
</feature>
<keyword evidence="6 7" id="KW-0472">Membrane</keyword>
<dbReference type="RefSeq" id="WP_304537497.1">
    <property type="nucleotide sequence ID" value="NZ_JAUQOM010000018.1"/>
</dbReference>
<dbReference type="InterPro" id="IPR051907">
    <property type="entry name" value="DoxX-like_oxidoreductase"/>
</dbReference>
<keyword evidence="9" id="KW-1185">Reference proteome</keyword>
<evidence type="ECO:0000256" key="1">
    <source>
        <dbReference type="ARBA" id="ARBA00004651"/>
    </source>
</evidence>
<organism evidence="8 9">
    <name type="scientific">Sphingobium cyanobacteriorum</name>
    <dbReference type="NCBI Taxonomy" id="3063954"/>
    <lineage>
        <taxon>Bacteria</taxon>
        <taxon>Pseudomonadati</taxon>
        <taxon>Pseudomonadota</taxon>
        <taxon>Alphaproteobacteria</taxon>
        <taxon>Sphingomonadales</taxon>
        <taxon>Sphingomonadaceae</taxon>
        <taxon>Sphingobium</taxon>
    </lineage>
</organism>
<comment type="subcellular location">
    <subcellularLocation>
        <location evidence="1">Cell membrane</location>
        <topology evidence="1">Multi-pass membrane protein</topology>
    </subcellularLocation>
</comment>
<comment type="caution">
    <text evidence="8">The sequence shown here is derived from an EMBL/GenBank/DDBJ whole genome shotgun (WGS) entry which is preliminary data.</text>
</comment>
<evidence type="ECO:0000313" key="9">
    <source>
        <dbReference type="Proteomes" id="UP001176471"/>
    </source>
</evidence>
<evidence type="ECO:0000256" key="4">
    <source>
        <dbReference type="ARBA" id="ARBA00022692"/>
    </source>
</evidence>
<evidence type="ECO:0000256" key="5">
    <source>
        <dbReference type="ARBA" id="ARBA00022989"/>
    </source>
</evidence>
<accession>A0ABT8ZRL9</accession>
<evidence type="ECO:0000256" key="2">
    <source>
        <dbReference type="ARBA" id="ARBA00006679"/>
    </source>
</evidence>
<comment type="similarity">
    <text evidence="2">Belongs to the DoxX family.</text>
</comment>
<dbReference type="Pfam" id="PF07681">
    <property type="entry name" value="DoxX"/>
    <property type="match status" value="1"/>
</dbReference>
<dbReference type="Proteomes" id="UP001176471">
    <property type="component" value="Unassembled WGS sequence"/>
</dbReference>
<evidence type="ECO:0000313" key="8">
    <source>
        <dbReference type="EMBL" id="MDO7837195.1"/>
    </source>
</evidence>
<evidence type="ECO:0000256" key="3">
    <source>
        <dbReference type="ARBA" id="ARBA00022475"/>
    </source>
</evidence>
<dbReference type="EMBL" id="JAUQOM010000018">
    <property type="protein sequence ID" value="MDO7837195.1"/>
    <property type="molecule type" value="Genomic_DNA"/>
</dbReference>
<dbReference type="InterPro" id="IPR032808">
    <property type="entry name" value="DoxX"/>
</dbReference>
<keyword evidence="3" id="KW-1003">Cell membrane</keyword>
<keyword evidence="5 7" id="KW-1133">Transmembrane helix</keyword>
<evidence type="ECO:0000256" key="7">
    <source>
        <dbReference type="SAM" id="Phobius"/>
    </source>
</evidence>
<feature type="transmembrane region" description="Helical" evidence="7">
    <location>
        <begin position="124"/>
        <end position="146"/>
    </location>
</feature>